<organism evidence="1 2">
    <name type="scientific">Carya illinoinensis</name>
    <name type="common">Pecan</name>
    <dbReference type="NCBI Taxonomy" id="32201"/>
    <lineage>
        <taxon>Eukaryota</taxon>
        <taxon>Viridiplantae</taxon>
        <taxon>Streptophyta</taxon>
        <taxon>Embryophyta</taxon>
        <taxon>Tracheophyta</taxon>
        <taxon>Spermatophyta</taxon>
        <taxon>Magnoliopsida</taxon>
        <taxon>eudicotyledons</taxon>
        <taxon>Gunneridae</taxon>
        <taxon>Pentapetalae</taxon>
        <taxon>rosids</taxon>
        <taxon>fabids</taxon>
        <taxon>Fagales</taxon>
        <taxon>Juglandaceae</taxon>
        <taxon>Carya</taxon>
    </lineage>
</organism>
<gene>
    <name evidence="1" type="ORF">CIPAW_16G049400</name>
</gene>
<name>A0A8T1N1Y5_CARIL</name>
<protein>
    <submittedName>
        <fullName evidence="1">Uncharacterized protein</fullName>
    </submittedName>
</protein>
<dbReference type="Proteomes" id="UP000811609">
    <property type="component" value="Chromosome 16"/>
</dbReference>
<comment type="caution">
    <text evidence="1">The sequence shown here is derived from an EMBL/GenBank/DDBJ whole genome shotgun (WGS) entry which is preliminary data.</text>
</comment>
<sequence length="53" mass="6104">MTKPSPLLGLLTTRLSHDFTSNKMATLKFSPLQLIRYQRTGSWILNGKRNQRS</sequence>
<evidence type="ECO:0000313" key="2">
    <source>
        <dbReference type="Proteomes" id="UP000811609"/>
    </source>
</evidence>
<dbReference type="EMBL" id="CM031824">
    <property type="protein sequence ID" value="KAG6624746.1"/>
    <property type="molecule type" value="Genomic_DNA"/>
</dbReference>
<evidence type="ECO:0000313" key="1">
    <source>
        <dbReference type="EMBL" id="KAG6624746.1"/>
    </source>
</evidence>
<accession>A0A8T1N1Y5</accession>
<keyword evidence="2" id="KW-1185">Reference proteome</keyword>
<proteinExistence type="predicted"/>
<reference evidence="1" key="1">
    <citation type="submission" date="2020-12" db="EMBL/GenBank/DDBJ databases">
        <title>WGS assembly of Carya illinoinensis cv. Pawnee.</title>
        <authorList>
            <person name="Platts A."/>
            <person name="Shu S."/>
            <person name="Wright S."/>
            <person name="Barry K."/>
            <person name="Edger P."/>
            <person name="Pires J.C."/>
            <person name="Schmutz J."/>
        </authorList>
    </citation>
    <scope>NUCLEOTIDE SEQUENCE</scope>
    <source>
        <tissue evidence="1">Leaf</tissue>
    </source>
</reference>
<dbReference type="AlphaFoldDB" id="A0A8T1N1Y5"/>